<dbReference type="Pfam" id="PF05773">
    <property type="entry name" value="RWD"/>
    <property type="match status" value="1"/>
</dbReference>
<protein>
    <recommendedName>
        <fullName evidence="1">RWD domain-containing protein</fullName>
    </recommendedName>
</protein>
<evidence type="ECO:0000313" key="2">
    <source>
        <dbReference type="EMBL" id="MEQ2281723.1"/>
    </source>
</evidence>
<sequence length="102" mass="12263">MGTVRTYSFIKCIMPRHFLLFEIYFYAYSDNNDLFVLYYGLMLQKDRFCKIHTFFLITAVEATLKFTYVAKYPDEPPLWEIYSQENLEDGDMEDILTLLNQQ</sequence>
<proteinExistence type="predicted"/>
<dbReference type="EMBL" id="JAHRIP010004515">
    <property type="protein sequence ID" value="MEQ2281723.1"/>
    <property type="molecule type" value="Genomic_DNA"/>
</dbReference>
<dbReference type="Proteomes" id="UP001469553">
    <property type="component" value="Unassembled WGS sequence"/>
</dbReference>
<reference evidence="2 3" key="1">
    <citation type="submission" date="2021-06" db="EMBL/GenBank/DDBJ databases">
        <authorList>
            <person name="Palmer J.M."/>
        </authorList>
    </citation>
    <scope>NUCLEOTIDE SEQUENCE [LARGE SCALE GENOMIC DNA]</scope>
    <source>
        <strain evidence="2 3">AS_MEX2019</strain>
        <tissue evidence="2">Muscle</tissue>
    </source>
</reference>
<organism evidence="2 3">
    <name type="scientific">Ameca splendens</name>
    <dbReference type="NCBI Taxonomy" id="208324"/>
    <lineage>
        <taxon>Eukaryota</taxon>
        <taxon>Metazoa</taxon>
        <taxon>Chordata</taxon>
        <taxon>Craniata</taxon>
        <taxon>Vertebrata</taxon>
        <taxon>Euteleostomi</taxon>
        <taxon>Actinopterygii</taxon>
        <taxon>Neopterygii</taxon>
        <taxon>Teleostei</taxon>
        <taxon>Neoteleostei</taxon>
        <taxon>Acanthomorphata</taxon>
        <taxon>Ovalentaria</taxon>
        <taxon>Atherinomorphae</taxon>
        <taxon>Cyprinodontiformes</taxon>
        <taxon>Goodeidae</taxon>
        <taxon>Ameca</taxon>
    </lineage>
</organism>
<gene>
    <name evidence="2" type="ORF">AMECASPLE_033378</name>
</gene>
<dbReference type="Gene3D" id="3.10.110.10">
    <property type="entry name" value="Ubiquitin Conjugating Enzyme"/>
    <property type="match status" value="1"/>
</dbReference>
<accession>A0ABV0XJT2</accession>
<evidence type="ECO:0000259" key="1">
    <source>
        <dbReference type="Pfam" id="PF05773"/>
    </source>
</evidence>
<keyword evidence="3" id="KW-1185">Reference proteome</keyword>
<dbReference type="InterPro" id="IPR006575">
    <property type="entry name" value="RWD_dom"/>
</dbReference>
<dbReference type="InterPro" id="IPR016135">
    <property type="entry name" value="UBQ-conjugating_enzyme/RWD"/>
</dbReference>
<feature type="non-terminal residue" evidence="2">
    <location>
        <position position="102"/>
    </location>
</feature>
<evidence type="ECO:0000313" key="3">
    <source>
        <dbReference type="Proteomes" id="UP001469553"/>
    </source>
</evidence>
<comment type="caution">
    <text evidence="2">The sequence shown here is derived from an EMBL/GenBank/DDBJ whole genome shotgun (WGS) entry which is preliminary data.</text>
</comment>
<dbReference type="SUPFAM" id="SSF54495">
    <property type="entry name" value="UBC-like"/>
    <property type="match status" value="1"/>
</dbReference>
<feature type="domain" description="RWD" evidence="1">
    <location>
        <begin position="56"/>
        <end position="102"/>
    </location>
</feature>
<name>A0ABV0XJT2_9TELE</name>